<dbReference type="EMBL" id="CH477325">
    <property type="protein sequence ID" value="EAT43496.1"/>
    <property type="molecule type" value="Genomic_DNA"/>
</dbReference>
<feature type="compositionally biased region" description="Polar residues" evidence="3">
    <location>
        <begin position="1"/>
        <end position="16"/>
    </location>
</feature>
<dbReference type="GO" id="GO:0006434">
    <property type="term" value="P:seryl-tRNA aminoacylation"/>
    <property type="evidence" value="ECO:0007669"/>
    <property type="project" value="InterPro"/>
</dbReference>
<evidence type="ECO:0000256" key="3">
    <source>
        <dbReference type="SAM" id="MobiDB-lite"/>
    </source>
</evidence>
<feature type="region of interest" description="Disordered" evidence="3">
    <location>
        <begin position="235"/>
        <end position="301"/>
    </location>
</feature>
<feature type="binding site" evidence="1">
    <location>
        <position position="38"/>
    </location>
    <ligand>
        <name>Zn(2+)</name>
        <dbReference type="ChEBI" id="CHEBI:29105"/>
    </ligand>
</feature>
<dbReference type="Proteomes" id="UP000682892">
    <property type="component" value="Chromosome 3"/>
</dbReference>
<dbReference type="InterPro" id="IPR045864">
    <property type="entry name" value="aa-tRNA-synth_II/BPL/LPL"/>
</dbReference>
<dbReference type="HOGENOM" id="CLU_375178_0_0_1"/>
<evidence type="ECO:0000313" key="5">
    <source>
        <dbReference type="EMBL" id="EAT43496.1"/>
    </source>
</evidence>
<evidence type="ECO:0000259" key="4">
    <source>
        <dbReference type="PROSITE" id="PS51915"/>
    </source>
</evidence>
<protein>
    <submittedName>
        <fullName evidence="5">AAEL005050-PA</fullName>
    </submittedName>
</protein>
<proteinExistence type="predicted"/>
<feature type="compositionally biased region" description="Acidic residues" evidence="3">
    <location>
        <begin position="235"/>
        <end position="244"/>
    </location>
</feature>
<feature type="binding site" evidence="1">
    <location>
        <position position="35"/>
    </location>
    <ligand>
        <name>Zn(2+)</name>
        <dbReference type="ChEBI" id="CHEBI:29105"/>
    </ligand>
</feature>
<name>Q17B71_AEDAE</name>
<keyword evidence="1" id="KW-0862">Zinc</keyword>
<evidence type="ECO:0000256" key="2">
    <source>
        <dbReference type="SAM" id="Coils"/>
    </source>
</evidence>
<feature type="binding site" evidence="1">
    <location>
        <position position="79"/>
    </location>
    <ligand>
        <name>Zn(2+)</name>
        <dbReference type="ChEBI" id="CHEBI:29105"/>
    </ligand>
</feature>
<evidence type="ECO:0000313" key="6">
    <source>
        <dbReference type="Proteomes" id="UP000682892"/>
    </source>
</evidence>
<dbReference type="SUPFAM" id="SSF55681">
    <property type="entry name" value="Class II aaRS and biotin synthetases"/>
    <property type="match status" value="1"/>
</dbReference>
<dbReference type="PANTHER" id="PTHR11778">
    <property type="entry name" value="SERYL-TRNA SYNTHETASE"/>
    <property type="match status" value="1"/>
</dbReference>
<dbReference type="eggNOG" id="KOG2509">
    <property type="taxonomic scope" value="Eukaryota"/>
</dbReference>
<feature type="region of interest" description="Disordered" evidence="3">
    <location>
        <begin position="1"/>
        <end position="25"/>
    </location>
</feature>
<dbReference type="PhylomeDB" id="Q17B71"/>
<dbReference type="InterPro" id="IPR012934">
    <property type="entry name" value="Znf_AD"/>
</dbReference>
<dbReference type="SMART" id="SM00868">
    <property type="entry name" value="zf-AD"/>
    <property type="match status" value="1"/>
</dbReference>
<dbReference type="AlphaFoldDB" id="Q17B71"/>
<reference evidence="5" key="2">
    <citation type="journal article" date="2007" name="Science">
        <title>Genome sequence of Aedes aegypti, a major arbovirus vector.</title>
        <authorList>
            <person name="Nene V."/>
            <person name="Wortman J.R."/>
            <person name="Lawson D."/>
            <person name="Haas B."/>
            <person name="Kodira C."/>
            <person name="Tu Z.J."/>
            <person name="Loftus B."/>
            <person name="Xi Z."/>
            <person name="Megy K."/>
            <person name="Grabherr M."/>
            <person name="Ren Q."/>
            <person name="Zdobnov E.M."/>
            <person name="Lobo N.F."/>
            <person name="Campbell K.S."/>
            <person name="Brown S.E."/>
            <person name="Bonaldo M.F."/>
            <person name="Zhu J."/>
            <person name="Sinkins S.P."/>
            <person name="Hogenkamp D.G."/>
            <person name="Amedeo P."/>
            <person name="Arensburger P."/>
            <person name="Atkinson P.W."/>
            <person name="Bidwell S."/>
            <person name="Biedler J."/>
            <person name="Birney E."/>
            <person name="Bruggner R.V."/>
            <person name="Costas J."/>
            <person name="Coy M.R."/>
            <person name="Crabtree J."/>
            <person name="Crawford M."/>
            <person name="Debruyn B."/>
            <person name="Decaprio D."/>
            <person name="Eiglmeier K."/>
            <person name="Eisenstadt E."/>
            <person name="El-Dorry H."/>
            <person name="Gelbart W.M."/>
            <person name="Gomes S.L."/>
            <person name="Hammond M."/>
            <person name="Hannick L.I."/>
            <person name="Hogan J.R."/>
            <person name="Holmes M.H."/>
            <person name="Jaffe D."/>
            <person name="Johnston J.S."/>
            <person name="Kennedy R.C."/>
            <person name="Koo H."/>
            <person name="Kravitz S."/>
            <person name="Kriventseva E.V."/>
            <person name="Kulp D."/>
            <person name="Labutti K."/>
            <person name="Lee E."/>
            <person name="Li S."/>
            <person name="Lovin D.D."/>
            <person name="Mao C."/>
            <person name="Mauceli E."/>
            <person name="Menck C.F."/>
            <person name="Miller J.R."/>
            <person name="Montgomery P."/>
            <person name="Mori A."/>
            <person name="Nascimento A.L."/>
            <person name="Naveira H.F."/>
            <person name="Nusbaum C."/>
            <person name="O'leary S."/>
            <person name="Orvis J."/>
            <person name="Pertea M."/>
            <person name="Quesneville H."/>
            <person name="Reidenbach K.R."/>
            <person name="Rogers Y.H."/>
            <person name="Roth C.W."/>
            <person name="Schneider J.R."/>
            <person name="Schatz M."/>
            <person name="Shumway M."/>
            <person name="Stanke M."/>
            <person name="Stinson E.O."/>
            <person name="Tubio J.M."/>
            <person name="Vanzee J.P."/>
            <person name="Verjovski-Almeida S."/>
            <person name="Werner D."/>
            <person name="White O."/>
            <person name="Wyder S."/>
            <person name="Zeng Q."/>
            <person name="Zhao Q."/>
            <person name="Zhao Y."/>
            <person name="Hill C.A."/>
            <person name="Raikhel A.S."/>
            <person name="Soares M.B."/>
            <person name="Knudson D.L."/>
            <person name="Lee N.H."/>
            <person name="Galagan J."/>
            <person name="Salzberg S.L."/>
            <person name="Paulsen I.T."/>
            <person name="Dimopoulos G."/>
            <person name="Collins F.H."/>
            <person name="Birren B."/>
            <person name="Fraser-Liggett C.M."/>
            <person name="Severson D.W."/>
        </authorList>
    </citation>
    <scope>NUCLEOTIDE SEQUENCE [LARGE SCALE GENOMIC DNA]</scope>
    <source>
        <strain evidence="5">Liverpool</strain>
    </source>
</reference>
<dbReference type="GO" id="GO:0005634">
    <property type="term" value="C:nucleus"/>
    <property type="evidence" value="ECO:0007669"/>
    <property type="project" value="InterPro"/>
</dbReference>
<dbReference type="InterPro" id="IPR002317">
    <property type="entry name" value="Ser-tRNA-ligase_type_1"/>
</dbReference>
<evidence type="ECO:0000256" key="1">
    <source>
        <dbReference type="PROSITE-ProRule" id="PRU01263"/>
    </source>
</evidence>
<dbReference type="SUPFAM" id="SSF46589">
    <property type="entry name" value="tRNA-binding arm"/>
    <property type="match status" value="1"/>
</dbReference>
<feature type="domain" description="ZAD" evidence="4">
    <location>
        <begin position="33"/>
        <end position="106"/>
    </location>
</feature>
<gene>
    <name evidence="5" type="ORF">AaeL_AAEL005050</name>
</gene>
<feature type="coiled-coil region" evidence="2">
    <location>
        <begin position="395"/>
        <end position="445"/>
    </location>
</feature>
<reference evidence="5" key="3">
    <citation type="submission" date="2012-09" db="EMBL/GenBank/DDBJ databases">
        <authorList>
            <consortium name="VectorBase"/>
        </authorList>
    </citation>
    <scope>NUCLEOTIDE SEQUENCE</scope>
    <source>
        <strain evidence="5">Liverpool</strain>
    </source>
</reference>
<dbReference type="VEuPathDB" id="VectorBase:AAEL005838"/>
<dbReference type="GO" id="GO:0005524">
    <property type="term" value="F:ATP binding"/>
    <property type="evidence" value="ECO:0007669"/>
    <property type="project" value="InterPro"/>
</dbReference>
<dbReference type="InterPro" id="IPR010978">
    <property type="entry name" value="tRNA-bd_arm"/>
</dbReference>
<dbReference type="Gene3D" id="3.30.930.10">
    <property type="entry name" value="Bira Bifunctional Protein, Domain 2"/>
    <property type="match status" value="1"/>
</dbReference>
<dbReference type="VEuPathDB" id="VectorBase:AAEL006938"/>
<reference evidence="5" key="1">
    <citation type="submission" date="2005-10" db="EMBL/GenBank/DDBJ databases">
        <authorList>
            <person name="Loftus B.J."/>
            <person name="Nene V.M."/>
            <person name="Hannick L.I."/>
            <person name="Bidwell S."/>
            <person name="Haas B."/>
            <person name="Amedeo P."/>
            <person name="Orvis J."/>
            <person name="Wortman J.R."/>
            <person name="White O.R."/>
            <person name="Salzberg S."/>
            <person name="Shumway M."/>
            <person name="Koo H."/>
            <person name="Zhao Y."/>
            <person name="Holmes M."/>
            <person name="Miller J."/>
            <person name="Schatz M."/>
            <person name="Pop M."/>
            <person name="Pai G."/>
            <person name="Utterback T."/>
            <person name="Rogers Y.-H."/>
            <person name="Kravitz S."/>
            <person name="Fraser C.M."/>
        </authorList>
    </citation>
    <scope>NUCLEOTIDE SEQUENCE</scope>
    <source>
        <strain evidence="5">Liverpool</strain>
    </source>
</reference>
<dbReference type="Pfam" id="PF07776">
    <property type="entry name" value="zf-AD"/>
    <property type="match status" value="1"/>
</dbReference>
<dbReference type="Gene3D" id="3.40.1800.20">
    <property type="match status" value="1"/>
</dbReference>
<dbReference type="GO" id="GO:0004828">
    <property type="term" value="F:serine-tRNA ligase activity"/>
    <property type="evidence" value="ECO:0007669"/>
    <property type="project" value="InterPro"/>
</dbReference>
<accession>Q17B71</accession>
<dbReference type="GO" id="GO:0008270">
    <property type="term" value="F:zinc ion binding"/>
    <property type="evidence" value="ECO:0007669"/>
    <property type="project" value="UniProtKB-UniRule"/>
</dbReference>
<dbReference type="PROSITE" id="PS51915">
    <property type="entry name" value="ZAD"/>
    <property type="match status" value="1"/>
</dbReference>
<keyword evidence="1" id="KW-0863">Zinc-finger</keyword>
<sequence length="740" mass="84582">MKSRSATAAETRNAASVESERPNHKRPYNRKSLICRLCLRVLPKNQLPEIFAQSGNLPKVIQSAVATEVSKKDRSIRICVCCLDMVKTISDFRATCERAEVLFTQNLEIPEGSFWTEDSDQKIFGKCRTLVEEFKIEVDKHFTNQLAVICDVQKEDVLEESTHSEDIPMEPTTVLEEEHVDVEDTGNAVKVEPEEQLYLEEEHLEEQPSGSEHDFVCSDVDDPDFVIDDQCNEMEDQNDDEEVSAPDIKETLDVAAPRRRRGRPCLPEELLKRRKRKPGEPKRKPGPKGYNKPPPQSSAYSTAFVTNGTLSAHDNKHMSADSKMLRTKLHHCLPRRPYSSALYITGDKAKEQYAPLVPYLDFQSKLSDLEKLQRNLKLRRYQLDFEQLKNQWDLYRSMELRKRDIEARRVELKEQINKSKCEDEIKQLKMQATLARDDLKNLKESSYVVADKFVAGTFLAIPNELHERTPAEHEQVLHERSSSRNASPIGEEWLEKYDSTSFYMTGDAALMDLFLPMNCAGVLQDAGFVLFSNPDFARSVLVEAARVDPNSIYLINEEVDLEHKLNLLHLCGGGSMLSFLGYLTKLSVFPTALPLRLVAIGKQYFYDKTQTSAVQMLGASQQGPEAVQIFDETVELYKKFYDQMELSYRLVQVPAHRLEASEAMRVDVEVYSPRSKNFMAVGNVCYYSDFISKRIAFNYHEGKVQKFPHLVSGTVLKAANLIEVLLQNGICYKDLEFLNR</sequence>
<keyword evidence="2" id="KW-0175">Coiled coil</keyword>
<dbReference type="STRING" id="7159.Q17B71"/>
<keyword evidence="1" id="KW-0479">Metal-binding</keyword>
<feature type="binding site" evidence="1">
    <location>
        <position position="82"/>
    </location>
    <ligand>
        <name>Zn(2+)</name>
        <dbReference type="ChEBI" id="CHEBI:29105"/>
    </ligand>
</feature>
<organism evidence="5 6">
    <name type="scientific">Aedes aegypti</name>
    <name type="common">Yellowfever mosquito</name>
    <name type="synonym">Culex aegypti</name>
    <dbReference type="NCBI Taxonomy" id="7159"/>
    <lineage>
        <taxon>Eukaryota</taxon>
        <taxon>Metazoa</taxon>
        <taxon>Ecdysozoa</taxon>
        <taxon>Arthropoda</taxon>
        <taxon>Hexapoda</taxon>
        <taxon>Insecta</taxon>
        <taxon>Pterygota</taxon>
        <taxon>Neoptera</taxon>
        <taxon>Endopterygota</taxon>
        <taxon>Diptera</taxon>
        <taxon>Nematocera</taxon>
        <taxon>Culicoidea</taxon>
        <taxon>Culicidae</taxon>
        <taxon>Culicinae</taxon>
        <taxon>Aedini</taxon>
        <taxon>Aedes</taxon>
        <taxon>Stegomyia</taxon>
    </lineage>
</organism>
<dbReference type="PaxDb" id="7159-AAEL005050-PA"/>